<gene>
    <name evidence="1" type="ORF">S12H4_13959</name>
</gene>
<sequence length="213" mass="22976">PPAPAAADQQPWIWPILAFAAGLLVDGDNGNGEEPGAVVLAENGGALVPYAGPQQWGSNWQAFADFMGLGKGSPQAEGWIAANRTTDGTGVIGAEMQRAWDPVQQRYYQLRGTNPYSNITLMPGRILPGIGGFITKTWVSHAVRKDGSLASTQMAMTSTGRMLSLSETGVMKNWRPYRSIVIGKSLTTRNLRRVSTRVKSHAKSLKKILSILK</sequence>
<feature type="non-terminal residue" evidence="1">
    <location>
        <position position="1"/>
    </location>
</feature>
<organism evidence="1">
    <name type="scientific">marine sediment metagenome</name>
    <dbReference type="NCBI Taxonomy" id="412755"/>
    <lineage>
        <taxon>unclassified sequences</taxon>
        <taxon>metagenomes</taxon>
        <taxon>ecological metagenomes</taxon>
    </lineage>
</organism>
<accession>X1RDL2</accession>
<dbReference type="AlphaFoldDB" id="X1RDL2"/>
<proteinExistence type="predicted"/>
<protein>
    <submittedName>
        <fullName evidence="1">Uncharacterized protein</fullName>
    </submittedName>
</protein>
<reference evidence="1" key="1">
    <citation type="journal article" date="2014" name="Front. Microbiol.">
        <title>High frequency of phylogenetically diverse reductive dehalogenase-homologous genes in deep subseafloor sedimentary metagenomes.</title>
        <authorList>
            <person name="Kawai M."/>
            <person name="Futagami T."/>
            <person name="Toyoda A."/>
            <person name="Takaki Y."/>
            <person name="Nishi S."/>
            <person name="Hori S."/>
            <person name="Arai W."/>
            <person name="Tsubouchi T."/>
            <person name="Morono Y."/>
            <person name="Uchiyama I."/>
            <person name="Ito T."/>
            <person name="Fujiyama A."/>
            <person name="Inagaki F."/>
            <person name="Takami H."/>
        </authorList>
    </citation>
    <scope>NUCLEOTIDE SEQUENCE</scope>
    <source>
        <strain evidence="1">Expedition CK06-06</strain>
    </source>
</reference>
<dbReference type="EMBL" id="BARW01006648">
    <property type="protein sequence ID" value="GAI78832.1"/>
    <property type="molecule type" value="Genomic_DNA"/>
</dbReference>
<name>X1RDL2_9ZZZZ</name>
<evidence type="ECO:0000313" key="1">
    <source>
        <dbReference type="EMBL" id="GAI78832.1"/>
    </source>
</evidence>
<comment type="caution">
    <text evidence="1">The sequence shown here is derived from an EMBL/GenBank/DDBJ whole genome shotgun (WGS) entry which is preliminary data.</text>
</comment>